<dbReference type="InterPro" id="IPR012341">
    <property type="entry name" value="6hp_glycosidase-like_sf"/>
</dbReference>
<dbReference type="GO" id="GO:0005975">
    <property type="term" value="P:carbohydrate metabolic process"/>
    <property type="evidence" value="ECO:0007669"/>
    <property type="project" value="InterPro"/>
</dbReference>
<dbReference type="AlphaFoldDB" id="A0A1Q5NZM9"/>
<organism evidence="1 2">
    <name type="scientific">Domibacillus mangrovi</name>
    <dbReference type="NCBI Taxonomy" id="1714354"/>
    <lineage>
        <taxon>Bacteria</taxon>
        <taxon>Bacillati</taxon>
        <taxon>Bacillota</taxon>
        <taxon>Bacilli</taxon>
        <taxon>Bacillales</taxon>
        <taxon>Bacillaceae</taxon>
        <taxon>Domibacillus</taxon>
    </lineage>
</organism>
<dbReference type="OrthoDB" id="1779554at2"/>
<dbReference type="Gene3D" id="1.50.10.10">
    <property type="match status" value="1"/>
</dbReference>
<dbReference type="STRING" id="1714354.BLL40_15085"/>
<evidence type="ECO:0000313" key="1">
    <source>
        <dbReference type="EMBL" id="OKL35480.1"/>
    </source>
</evidence>
<protein>
    <submittedName>
        <fullName evidence="1">Uncharacterized protein</fullName>
    </submittedName>
</protein>
<proteinExistence type="predicted"/>
<name>A0A1Q5NZM9_9BACI</name>
<dbReference type="InterPro" id="IPR008928">
    <property type="entry name" value="6-hairpin_glycosidase_sf"/>
</dbReference>
<keyword evidence="2" id="KW-1185">Reference proteome</keyword>
<dbReference type="RefSeq" id="WP_073712693.1">
    <property type="nucleotide sequence ID" value="NZ_MRWQ01000021.1"/>
</dbReference>
<evidence type="ECO:0000313" key="2">
    <source>
        <dbReference type="Proteomes" id="UP000186524"/>
    </source>
</evidence>
<dbReference type="Proteomes" id="UP000186524">
    <property type="component" value="Unassembled WGS sequence"/>
</dbReference>
<reference evidence="1 2" key="1">
    <citation type="submission" date="2016-12" db="EMBL/GenBank/DDBJ databases">
        <title>Domibacillus sp. SAOS 44 whole genome sequencing.</title>
        <authorList>
            <person name="Verma A."/>
            <person name="Krishnamurthi S."/>
        </authorList>
    </citation>
    <scope>NUCLEOTIDE SEQUENCE [LARGE SCALE GENOMIC DNA]</scope>
    <source>
        <strain evidence="1 2">SAOS 44</strain>
    </source>
</reference>
<dbReference type="EMBL" id="MRWQ01000021">
    <property type="protein sequence ID" value="OKL35480.1"/>
    <property type="molecule type" value="Genomic_DNA"/>
</dbReference>
<comment type="caution">
    <text evidence="1">The sequence shown here is derived from an EMBL/GenBank/DDBJ whole genome shotgun (WGS) entry which is preliminary data.</text>
</comment>
<accession>A0A1Q5NZM9</accession>
<gene>
    <name evidence="1" type="ORF">BLL40_15085</name>
</gene>
<sequence length="237" mass="27878">MNLKKTVMLTLLLLFVFIYLSPQSNEDDIAGVNEVKEEDFEDGNTEENLSLSRDLGYYMNMLLDTHTWLLKNNEIEFDQQADRLKRFFIVQKGEDLFIRWTIKEETSANGLADDIRVIKALYKAADQFDRTDYKELADKLASTINKKQQIHGVYTDYIDWAFNEPAKRVTLSELIPDLFTLLNQTGQTEEVLMNAKEYGVFFPEYYDIESQQYKWAYDIYMKEKLQIAINRQQIGKP</sequence>
<dbReference type="SUPFAM" id="SSF48208">
    <property type="entry name" value="Six-hairpin glycosidases"/>
    <property type="match status" value="1"/>
</dbReference>